<gene>
    <name evidence="2" type="ORF">EIP75_19150</name>
</gene>
<accession>A0A3R8T2U5</accession>
<dbReference type="EMBL" id="RSED01000019">
    <property type="protein sequence ID" value="RRS02702.1"/>
    <property type="molecule type" value="Genomic_DNA"/>
</dbReference>
<sequence>MAVSTPIADIGWPAEPFRLQSVDGQYYSLQQLAGPRGTLVIFMCNHCPYVKAVLPRILREARELSKHGVNTIAINSNDDEAYPEDGFEQMKRLSAENAFPFQYLHDDTQDVARAYDAVCTPDFYGFDADLRLQYRGRLDASRKELAPEDEPRELFDAMRLIAHYGYGPAEQNPSIGCSIKWRESAVSPVLLQAAYSQPSL</sequence>
<dbReference type="Pfam" id="PF00578">
    <property type="entry name" value="AhpC-TSA"/>
    <property type="match status" value="1"/>
</dbReference>
<dbReference type="Gene3D" id="3.40.30.10">
    <property type="entry name" value="Glutaredoxin"/>
    <property type="match status" value="1"/>
</dbReference>
<dbReference type="AlphaFoldDB" id="A0A3R8T2U5"/>
<dbReference type="GO" id="GO:0016491">
    <property type="term" value="F:oxidoreductase activity"/>
    <property type="evidence" value="ECO:0007669"/>
    <property type="project" value="InterPro"/>
</dbReference>
<keyword evidence="3" id="KW-1185">Reference proteome</keyword>
<dbReference type="GO" id="GO:0016209">
    <property type="term" value="F:antioxidant activity"/>
    <property type="evidence" value="ECO:0007669"/>
    <property type="project" value="InterPro"/>
</dbReference>
<proteinExistence type="predicted"/>
<dbReference type="PANTHER" id="PTHR43640:SF1">
    <property type="entry name" value="THIOREDOXIN-DEPENDENT PEROXIREDOXIN"/>
    <property type="match status" value="1"/>
</dbReference>
<dbReference type="OrthoDB" id="9809746at2"/>
<protein>
    <submittedName>
        <fullName evidence="2">Thioredoxin family protein</fullName>
    </submittedName>
</protein>
<evidence type="ECO:0000259" key="1">
    <source>
        <dbReference type="PROSITE" id="PS51352"/>
    </source>
</evidence>
<dbReference type="InterPro" id="IPR047262">
    <property type="entry name" value="PRX-like1"/>
</dbReference>
<reference evidence="2 3" key="1">
    <citation type="submission" date="2018-12" db="EMBL/GenBank/DDBJ databases">
        <title>The whole draft genome of Aquabacterium sp. SJQ9.</title>
        <authorList>
            <person name="Sun L."/>
            <person name="Gao X."/>
            <person name="Chen W."/>
            <person name="Huang K."/>
        </authorList>
    </citation>
    <scope>NUCLEOTIDE SEQUENCE [LARGE SCALE GENOMIC DNA]</scope>
    <source>
        <strain evidence="2 3">SJQ9</strain>
    </source>
</reference>
<dbReference type="PROSITE" id="PS51352">
    <property type="entry name" value="THIOREDOXIN_2"/>
    <property type="match status" value="1"/>
</dbReference>
<comment type="caution">
    <text evidence="2">The sequence shown here is derived from an EMBL/GenBank/DDBJ whole genome shotgun (WGS) entry which is preliminary data.</text>
</comment>
<dbReference type="InterPro" id="IPR036249">
    <property type="entry name" value="Thioredoxin-like_sf"/>
</dbReference>
<dbReference type="CDD" id="cd02969">
    <property type="entry name" value="PRX_like1"/>
    <property type="match status" value="1"/>
</dbReference>
<dbReference type="InterPro" id="IPR000866">
    <property type="entry name" value="AhpC/TSA"/>
</dbReference>
<organism evidence="2 3">
    <name type="scientific">Aquabacterium soli</name>
    <dbReference type="NCBI Taxonomy" id="2493092"/>
    <lineage>
        <taxon>Bacteria</taxon>
        <taxon>Pseudomonadati</taxon>
        <taxon>Pseudomonadota</taxon>
        <taxon>Betaproteobacteria</taxon>
        <taxon>Burkholderiales</taxon>
        <taxon>Aquabacterium</taxon>
    </lineage>
</organism>
<evidence type="ECO:0000313" key="3">
    <source>
        <dbReference type="Proteomes" id="UP000269265"/>
    </source>
</evidence>
<dbReference type="PANTHER" id="PTHR43640">
    <property type="entry name" value="OS07G0260300 PROTEIN"/>
    <property type="match status" value="1"/>
</dbReference>
<dbReference type="RefSeq" id="WP_125244896.1">
    <property type="nucleotide sequence ID" value="NZ_RSED01000019.1"/>
</dbReference>
<dbReference type="SUPFAM" id="SSF52833">
    <property type="entry name" value="Thioredoxin-like"/>
    <property type="match status" value="1"/>
</dbReference>
<dbReference type="Proteomes" id="UP000269265">
    <property type="component" value="Unassembled WGS sequence"/>
</dbReference>
<dbReference type="InterPro" id="IPR013766">
    <property type="entry name" value="Thioredoxin_domain"/>
</dbReference>
<feature type="domain" description="Thioredoxin" evidence="1">
    <location>
        <begin position="8"/>
        <end position="160"/>
    </location>
</feature>
<evidence type="ECO:0000313" key="2">
    <source>
        <dbReference type="EMBL" id="RRS02702.1"/>
    </source>
</evidence>
<name>A0A3R8T2U5_9BURK</name>